<feature type="compositionally biased region" description="Polar residues" evidence="1">
    <location>
        <begin position="215"/>
        <end position="239"/>
    </location>
</feature>
<dbReference type="AlphaFoldDB" id="A0A7C3KEU1"/>
<name>A0A7C3KEU1_9CYAN</name>
<organism evidence="3">
    <name type="scientific">Oscillatoriales cyanobacterium SpSt-418</name>
    <dbReference type="NCBI Taxonomy" id="2282169"/>
    <lineage>
        <taxon>Bacteria</taxon>
        <taxon>Bacillati</taxon>
        <taxon>Cyanobacteriota</taxon>
        <taxon>Cyanophyceae</taxon>
        <taxon>Oscillatoriophycideae</taxon>
        <taxon>Oscillatoriales</taxon>
    </lineage>
</organism>
<dbReference type="SUPFAM" id="SSF82153">
    <property type="entry name" value="FAS1 domain"/>
    <property type="match status" value="1"/>
</dbReference>
<reference evidence="3" key="1">
    <citation type="journal article" date="2020" name="mSystems">
        <title>Genome- and Community-Level Interaction Insights into Carbon Utilization and Element Cycling Functions of Hydrothermarchaeota in Hydrothermal Sediment.</title>
        <authorList>
            <person name="Zhou Z."/>
            <person name="Liu Y."/>
            <person name="Xu W."/>
            <person name="Pan J."/>
            <person name="Luo Z.H."/>
            <person name="Li M."/>
        </authorList>
    </citation>
    <scope>NUCLEOTIDE SEQUENCE [LARGE SCALE GENOMIC DNA]</scope>
    <source>
        <strain evidence="3">SpSt-418</strain>
    </source>
</reference>
<dbReference type="InterPro" id="IPR036378">
    <property type="entry name" value="FAS1_dom_sf"/>
</dbReference>
<feature type="compositionally biased region" description="Low complexity" evidence="1">
    <location>
        <begin position="183"/>
        <end position="197"/>
    </location>
</feature>
<dbReference type="Pfam" id="PF02469">
    <property type="entry name" value="Fasciclin"/>
    <property type="match status" value="1"/>
</dbReference>
<dbReference type="PROSITE" id="PS50213">
    <property type="entry name" value="FAS1"/>
    <property type="match status" value="1"/>
</dbReference>
<proteinExistence type="predicted"/>
<sequence length="403" mass="42442">MRIAEFSLTLLTSLVAASSFIFGAGLTAIAESTSSQVQTDAASDRRAPTSVAPSEFVPEGAQDVPVQPQLTPTAETNRADSLSQESGDVDQRTTAPTRNNTVKDPNRTDLPNNTPSTRQTTPGVRESSDNQPNNLDTTAPRQDSVDSTPTDPTGPDGVNNDLNNTSPNRNQNTSPNRRDLNNPRQGADAAPNAAPGGSTQYPTPAGRIPAPINNVDGNSVTPQQQQNQVPGSMDGTTAPRQEPSDVMQPENQQPQAPDDRNSSSMMDGMTTAMGNRNLEEAIRESPSFELFNALLRVADDNGALSAKLSSGNYTVLAPTDQVLAALPPGAIKQLVQPENRQLLKEIISNHILEGNVPADAVSGVSVVQPGIQVSNGMIHAVDRILLPSNNSLSLSGPGGTLIR</sequence>
<dbReference type="InterPro" id="IPR000782">
    <property type="entry name" value="FAS1_domain"/>
</dbReference>
<feature type="compositionally biased region" description="Polar residues" evidence="1">
    <location>
        <begin position="68"/>
        <end position="122"/>
    </location>
</feature>
<dbReference type="Gene3D" id="2.30.180.10">
    <property type="entry name" value="FAS1 domain"/>
    <property type="match status" value="1"/>
</dbReference>
<evidence type="ECO:0000259" key="2">
    <source>
        <dbReference type="PROSITE" id="PS50213"/>
    </source>
</evidence>
<protein>
    <recommendedName>
        <fullName evidence="2">FAS1 domain-containing protein</fullName>
    </recommendedName>
</protein>
<evidence type="ECO:0000313" key="3">
    <source>
        <dbReference type="EMBL" id="HFM99309.1"/>
    </source>
</evidence>
<feature type="compositionally biased region" description="Polar residues" evidence="1">
    <location>
        <begin position="160"/>
        <end position="175"/>
    </location>
</feature>
<feature type="compositionally biased region" description="Polar residues" evidence="1">
    <location>
        <begin position="129"/>
        <end position="151"/>
    </location>
</feature>
<evidence type="ECO:0000256" key="1">
    <source>
        <dbReference type="SAM" id="MobiDB-lite"/>
    </source>
</evidence>
<dbReference type="EMBL" id="DSRU01000237">
    <property type="protein sequence ID" value="HFM99309.1"/>
    <property type="molecule type" value="Genomic_DNA"/>
</dbReference>
<gene>
    <name evidence="3" type="ORF">ENR64_16430</name>
</gene>
<dbReference type="SMART" id="SM00554">
    <property type="entry name" value="FAS1"/>
    <property type="match status" value="1"/>
</dbReference>
<feature type="region of interest" description="Disordered" evidence="1">
    <location>
        <begin position="35"/>
        <end position="270"/>
    </location>
</feature>
<accession>A0A7C3KEU1</accession>
<comment type="caution">
    <text evidence="3">The sequence shown here is derived from an EMBL/GenBank/DDBJ whole genome shotgun (WGS) entry which is preliminary data.</text>
</comment>
<feature type="domain" description="FAS1" evidence="2">
    <location>
        <begin position="275"/>
        <end position="385"/>
    </location>
</feature>